<evidence type="ECO:0000313" key="2">
    <source>
        <dbReference type="EMBL" id="CAI5773691.1"/>
    </source>
</evidence>
<feature type="region of interest" description="Disordered" evidence="1">
    <location>
        <begin position="1"/>
        <end position="25"/>
    </location>
</feature>
<dbReference type="AlphaFoldDB" id="A0AA35K8G7"/>
<organism evidence="2 3">
    <name type="scientific">Podarcis lilfordi</name>
    <name type="common">Lilford's wall lizard</name>
    <dbReference type="NCBI Taxonomy" id="74358"/>
    <lineage>
        <taxon>Eukaryota</taxon>
        <taxon>Metazoa</taxon>
        <taxon>Chordata</taxon>
        <taxon>Craniata</taxon>
        <taxon>Vertebrata</taxon>
        <taxon>Euteleostomi</taxon>
        <taxon>Lepidosauria</taxon>
        <taxon>Squamata</taxon>
        <taxon>Bifurcata</taxon>
        <taxon>Unidentata</taxon>
        <taxon>Episquamata</taxon>
        <taxon>Laterata</taxon>
        <taxon>Lacertibaenia</taxon>
        <taxon>Lacertidae</taxon>
        <taxon>Podarcis</taxon>
    </lineage>
</organism>
<dbReference type="EMBL" id="OX395129">
    <property type="protein sequence ID" value="CAI5773691.1"/>
    <property type="molecule type" value="Genomic_DNA"/>
</dbReference>
<protein>
    <submittedName>
        <fullName evidence="2">Uncharacterized protein</fullName>
    </submittedName>
</protein>
<evidence type="ECO:0000313" key="3">
    <source>
        <dbReference type="Proteomes" id="UP001178461"/>
    </source>
</evidence>
<gene>
    <name evidence="2" type="ORF">PODLI_1B040405</name>
</gene>
<feature type="region of interest" description="Disordered" evidence="1">
    <location>
        <begin position="137"/>
        <end position="263"/>
    </location>
</feature>
<evidence type="ECO:0000256" key="1">
    <source>
        <dbReference type="SAM" id="MobiDB-lite"/>
    </source>
</evidence>
<proteinExistence type="predicted"/>
<name>A0AA35K8G7_9SAUR</name>
<reference evidence="2" key="1">
    <citation type="submission" date="2022-12" db="EMBL/GenBank/DDBJ databases">
        <authorList>
            <person name="Alioto T."/>
            <person name="Alioto T."/>
            <person name="Gomez Garrido J."/>
        </authorList>
    </citation>
    <scope>NUCLEOTIDE SEQUENCE</scope>
</reference>
<accession>A0AA35K8G7</accession>
<keyword evidence="3" id="KW-1185">Reference proteome</keyword>
<feature type="compositionally biased region" description="Pro residues" evidence="1">
    <location>
        <begin position="247"/>
        <end position="263"/>
    </location>
</feature>
<sequence length="263" mass="27813">MHVGRRETRAGLPSAGSASWPRQVPSGGDPPALLVAVWEVGGSCGDVRVRELPLIPSRRLCCFCALEQRWTGLGRWWPPSVADTGPLPRQQPPLQSHACMPCKDRGRALGKTQRLDGHAGTALSFLLLLLPHFQAPAPSGPSSASLTMSQSGEEGERPGTYREGGLGSAQAEDGTTPPPQVPPSKAMKTRGPGQLENPEGSWCSPCHAPEEPRRAPRKAAFTSSPSSMRSCLAASFCPGQRWAPGERPVPPSARPPCSAPAKS</sequence>
<dbReference type="Proteomes" id="UP001178461">
    <property type="component" value="Chromosome 4"/>
</dbReference>